<name>A0A6I6JLL9_9BACT</name>
<sequence length="518" mass="59131">MVPTPDTFTSPPISQVSASSVVPTVVLSVALRIRHFAYFNPQPLVLFQNSSIMKKIIITLTHLLIITSVGSQNTVTGTFTGLAKKQIKLVGYSGFETYAIDSIQANDNGEFSLSFDKEDFGMAYLLSQNNKSFVVILAENENLRLSGVNFELPESIKIIQGKQNQLFDQYATEHPRREQTLSAWDYLTKIYELDTLFSTQQTPKQAIETEKKRIKDEDSLFLAGLPEDSYVSYYLPLRKLVSSVATIAQYRTEEIQATFAAFRNINYTDLRLYKSGLLKDAIESHFWLIENSGRSLDSVYIEMNKSIDILLTNLLSNEQKLNEITEHLFKFLEQRSLFSASEYLASKLLNEKSCTINDDFASQLESYRAMKKGNIAPDIVFPTSFSAPAYTDQNKPKKLSEIKSSYKVVVFGASWCPQCPKELQEISKNYAIWKKQGVEVVFVSLDENKQTFTNFIKPFPFICICDYKKWESQSVKDYHVFATPTIYLLNKENEILLKPNSVNQLNSWIDWYLVQGNN</sequence>
<evidence type="ECO:0000259" key="1">
    <source>
        <dbReference type="PROSITE" id="PS51352"/>
    </source>
</evidence>
<dbReference type="SUPFAM" id="SSF52833">
    <property type="entry name" value="Thioredoxin-like"/>
    <property type="match status" value="1"/>
</dbReference>
<dbReference type="GO" id="GO:0031397">
    <property type="term" value="P:negative regulation of protein ubiquitination"/>
    <property type="evidence" value="ECO:0007669"/>
    <property type="project" value="TreeGrafter"/>
</dbReference>
<keyword evidence="3" id="KW-1185">Reference proteome</keyword>
<dbReference type="PANTHER" id="PTHR46472">
    <property type="entry name" value="NUCLEOREDOXIN"/>
    <property type="match status" value="1"/>
</dbReference>
<reference evidence="2 3" key="1">
    <citation type="submission" date="2019-11" db="EMBL/GenBank/DDBJ databases">
        <authorList>
            <person name="Zheng R.K."/>
            <person name="Sun C.M."/>
        </authorList>
    </citation>
    <scope>NUCLEOTIDE SEQUENCE [LARGE SCALE GENOMIC DNA]</scope>
    <source>
        <strain evidence="2 3">WC007</strain>
    </source>
</reference>
<dbReference type="Proteomes" id="UP000428260">
    <property type="component" value="Chromosome"/>
</dbReference>
<dbReference type="Pfam" id="PF14289">
    <property type="entry name" value="DUF4369"/>
    <property type="match status" value="1"/>
</dbReference>
<dbReference type="EMBL" id="CP046401">
    <property type="protein sequence ID" value="QGY43755.1"/>
    <property type="molecule type" value="Genomic_DNA"/>
</dbReference>
<dbReference type="Pfam" id="PF00578">
    <property type="entry name" value="AhpC-TSA"/>
    <property type="match status" value="1"/>
</dbReference>
<dbReference type="InterPro" id="IPR000866">
    <property type="entry name" value="AhpC/TSA"/>
</dbReference>
<dbReference type="KEGG" id="mcos:GM418_08820"/>
<dbReference type="CDD" id="cd02966">
    <property type="entry name" value="TlpA_like_family"/>
    <property type="match status" value="1"/>
</dbReference>
<dbReference type="InterPro" id="IPR036249">
    <property type="entry name" value="Thioredoxin-like_sf"/>
</dbReference>
<dbReference type="Gene3D" id="3.40.30.10">
    <property type="entry name" value="Glutaredoxin"/>
    <property type="match status" value="1"/>
</dbReference>
<dbReference type="InterPro" id="IPR013766">
    <property type="entry name" value="Thioredoxin_domain"/>
</dbReference>
<protein>
    <submittedName>
        <fullName evidence="2">Redoxin domain-containing protein</fullName>
    </submittedName>
</protein>
<dbReference type="AlphaFoldDB" id="A0A6I6JLL9"/>
<proteinExistence type="predicted"/>
<organism evidence="2 3">
    <name type="scientific">Maribellus comscasis</name>
    <dbReference type="NCBI Taxonomy" id="2681766"/>
    <lineage>
        <taxon>Bacteria</taxon>
        <taxon>Pseudomonadati</taxon>
        <taxon>Bacteroidota</taxon>
        <taxon>Bacteroidia</taxon>
        <taxon>Marinilabiliales</taxon>
        <taxon>Prolixibacteraceae</taxon>
        <taxon>Maribellus</taxon>
    </lineage>
</organism>
<dbReference type="GO" id="GO:0004791">
    <property type="term" value="F:thioredoxin-disulfide reductase (NADPH) activity"/>
    <property type="evidence" value="ECO:0007669"/>
    <property type="project" value="TreeGrafter"/>
</dbReference>
<dbReference type="GO" id="GO:0030178">
    <property type="term" value="P:negative regulation of Wnt signaling pathway"/>
    <property type="evidence" value="ECO:0007669"/>
    <property type="project" value="TreeGrafter"/>
</dbReference>
<dbReference type="InterPro" id="IPR025380">
    <property type="entry name" value="DUF4369"/>
</dbReference>
<evidence type="ECO:0000313" key="2">
    <source>
        <dbReference type="EMBL" id="QGY43755.1"/>
    </source>
</evidence>
<gene>
    <name evidence="2" type="ORF">GM418_08820</name>
</gene>
<dbReference type="PANTHER" id="PTHR46472:SF1">
    <property type="entry name" value="NUCLEOREDOXIN"/>
    <property type="match status" value="1"/>
</dbReference>
<accession>A0A6I6JLL9</accession>
<evidence type="ECO:0000313" key="3">
    <source>
        <dbReference type="Proteomes" id="UP000428260"/>
    </source>
</evidence>
<dbReference type="PROSITE" id="PS51352">
    <property type="entry name" value="THIOREDOXIN_2"/>
    <property type="match status" value="1"/>
</dbReference>
<feature type="domain" description="Thioredoxin" evidence="1">
    <location>
        <begin position="370"/>
        <end position="514"/>
    </location>
</feature>